<dbReference type="InterPro" id="IPR011711">
    <property type="entry name" value="GntR_C"/>
</dbReference>
<dbReference type="RefSeq" id="WP_347438668.1">
    <property type="nucleotide sequence ID" value="NZ_CP089291.1"/>
</dbReference>
<proteinExistence type="predicted"/>
<organism evidence="5 6">
    <name type="scientific">Fodinisporobacter ferrooxydans</name>
    <dbReference type="NCBI Taxonomy" id="2901836"/>
    <lineage>
        <taxon>Bacteria</taxon>
        <taxon>Bacillati</taxon>
        <taxon>Bacillota</taxon>
        <taxon>Bacilli</taxon>
        <taxon>Bacillales</taxon>
        <taxon>Alicyclobacillaceae</taxon>
        <taxon>Fodinisporobacter</taxon>
    </lineage>
</organism>
<keyword evidence="6" id="KW-1185">Reference proteome</keyword>
<sequence length="238" mass="27073">MTIQKIRKTKVTDEVVEQLKTLIQQGFYKTGEKLPPEKELAKQFGVSRASIREALSVLSAAQIVEARQGEGSFVQTIDVTRYIPPVAVSILSLPEQTLHLLEVRKILEASAAELAAERATEEDLEQLEAAVHGYLDEIQMGQIGQTNDLLFHQVLAMAARNPVLVEMMQRISDLVREGMRYTLEQNMGNEERKHEVYEEHLHILQAIKNRNSEAARQAMITHLDNVRKKILRQRQITN</sequence>
<dbReference type="InterPro" id="IPR008920">
    <property type="entry name" value="TF_FadR/GntR_C"/>
</dbReference>
<keyword evidence="3" id="KW-0804">Transcription</keyword>
<evidence type="ECO:0000259" key="4">
    <source>
        <dbReference type="PROSITE" id="PS50949"/>
    </source>
</evidence>
<dbReference type="PANTHER" id="PTHR43537:SF5">
    <property type="entry name" value="UXU OPERON TRANSCRIPTIONAL REGULATOR"/>
    <property type="match status" value="1"/>
</dbReference>
<keyword evidence="1" id="KW-0805">Transcription regulation</keyword>
<dbReference type="SMART" id="SM00895">
    <property type="entry name" value="FCD"/>
    <property type="match status" value="1"/>
</dbReference>
<dbReference type="Pfam" id="PF00392">
    <property type="entry name" value="GntR"/>
    <property type="match status" value="1"/>
</dbReference>
<dbReference type="PRINTS" id="PR00035">
    <property type="entry name" value="HTHGNTR"/>
</dbReference>
<feature type="domain" description="HTH gntR-type" evidence="4">
    <location>
        <begin position="9"/>
        <end position="77"/>
    </location>
</feature>
<dbReference type="CDD" id="cd07377">
    <property type="entry name" value="WHTH_GntR"/>
    <property type="match status" value="1"/>
</dbReference>
<reference evidence="5" key="1">
    <citation type="submission" date="2021-12" db="EMBL/GenBank/DDBJ databases">
        <title>Alicyclobacillaceae gen. nov., sp. nov., isolated from chalcocite enrichment system.</title>
        <authorList>
            <person name="Jiang Z."/>
        </authorList>
    </citation>
    <scope>NUCLEOTIDE SEQUENCE</scope>
    <source>
        <strain evidence="5">MYW30-H2</strain>
    </source>
</reference>
<dbReference type="InterPro" id="IPR036388">
    <property type="entry name" value="WH-like_DNA-bd_sf"/>
</dbReference>
<dbReference type="Gene3D" id="1.10.10.10">
    <property type="entry name" value="Winged helix-like DNA-binding domain superfamily/Winged helix DNA-binding domain"/>
    <property type="match status" value="1"/>
</dbReference>
<dbReference type="InterPro" id="IPR000524">
    <property type="entry name" value="Tscrpt_reg_HTH_GntR"/>
</dbReference>
<dbReference type="SUPFAM" id="SSF48008">
    <property type="entry name" value="GntR ligand-binding domain-like"/>
    <property type="match status" value="1"/>
</dbReference>
<evidence type="ECO:0000256" key="2">
    <source>
        <dbReference type="ARBA" id="ARBA00023125"/>
    </source>
</evidence>
<dbReference type="InterPro" id="IPR036390">
    <property type="entry name" value="WH_DNA-bd_sf"/>
</dbReference>
<dbReference type="EMBL" id="CP089291">
    <property type="protein sequence ID" value="UOF91984.1"/>
    <property type="molecule type" value="Genomic_DNA"/>
</dbReference>
<name>A0ABY4CPU2_9BACL</name>
<dbReference type="SUPFAM" id="SSF46785">
    <property type="entry name" value="Winged helix' DNA-binding domain"/>
    <property type="match status" value="1"/>
</dbReference>
<dbReference type="PANTHER" id="PTHR43537">
    <property type="entry name" value="TRANSCRIPTIONAL REGULATOR, GNTR FAMILY"/>
    <property type="match status" value="1"/>
</dbReference>
<evidence type="ECO:0000256" key="1">
    <source>
        <dbReference type="ARBA" id="ARBA00023015"/>
    </source>
</evidence>
<gene>
    <name evidence="5" type="ORF">LSG31_07040</name>
</gene>
<dbReference type="Pfam" id="PF07729">
    <property type="entry name" value="FCD"/>
    <property type="match status" value="1"/>
</dbReference>
<dbReference type="Gene3D" id="1.20.120.530">
    <property type="entry name" value="GntR ligand-binding domain-like"/>
    <property type="match status" value="1"/>
</dbReference>
<dbReference type="PROSITE" id="PS50949">
    <property type="entry name" value="HTH_GNTR"/>
    <property type="match status" value="1"/>
</dbReference>
<dbReference type="SMART" id="SM00345">
    <property type="entry name" value="HTH_GNTR"/>
    <property type="match status" value="1"/>
</dbReference>
<keyword evidence="2" id="KW-0238">DNA-binding</keyword>
<evidence type="ECO:0000313" key="5">
    <source>
        <dbReference type="EMBL" id="UOF91984.1"/>
    </source>
</evidence>
<accession>A0ABY4CPU2</accession>
<evidence type="ECO:0000313" key="6">
    <source>
        <dbReference type="Proteomes" id="UP000830167"/>
    </source>
</evidence>
<evidence type="ECO:0000256" key="3">
    <source>
        <dbReference type="ARBA" id="ARBA00023163"/>
    </source>
</evidence>
<dbReference type="Proteomes" id="UP000830167">
    <property type="component" value="Chromosome"/>
</dbReference>
<protein>
    <submittedName>
        <fullName evidence="5">FadR family transcriptional regulator</fullName>
    </submittedName>
</protein>